<keyword evidence="3" id="KW-0285">Flavoprotein</keyword>
<protein>
    <submittedName>
        <fullName evidence="7">FAD/NAD(P)-binding domain-containing protein</fullName>
    </submittedName>
</protein>
<dbReference type="AlphaFoldDB" id="A0A8H6Z4B0"/>
<dbReference type="GO" id="GO:0008115">
    <property type="term" value="F:sarcosine oxidase activity"/>
    <property type="evidence" value="ECO:0007669"/>
    <property type="project" value="TreeGrafter"/>
</dbReference>
<keyword evidence="4" id="KW-0274">FAD</keyword>
<comment type="cofactor">
    <cofactor evidence="1">
        <name>FAD</name>
        <dbReference type="ChEBI" id="CHEBI:57692"/>
    </cofactor>
</comment>
<dbReference type="PANTHER" id="PTHR10961">
    <property type="entry name" value="PEROXISOMAL SARCOSINE OXIDASE"/>
    <property type="match status" value="1"/>
</dbReference>
<keyword evidence="8" id="KW-1185">Reference proteome</keyword>
<dbReference type="PANTHER" id="PTHR10961:SF7">
    <property type="entry name" value="FAD DEPENDENT OXIDOREDUCTASE DOMAIN-CONTAINING PROTEIN"/>
    <property type="match status" value="1"/>
</dbReference>
<dbReference type="Pfam" id="PF01266">
    <property type="entry name" value="DAO"/>
    <property type="match status" value="1"/>
</dbReference>
<dbReference type="Gene3D" id="3.50.50.60">
    <property type="entry name" value="FAD/NAD(P)-binding domain"/>
    <property type="match status" value="1"/>
</dbReference>
<organism evidence="7 8">
    <name type="scientific">Mycena sanguinolenta</name>
    <dbReference type="NCBI Taxonomy" id="230812"/>
    <lineage>
        <taxon>Eukaryota</taxon>
        <taxon>Fungi</taxon>
        <taxon>Dikarya</taxon>
        <taxon>Basidiomycota</taxon>
        <taxon>Agaricomycotina</taxon>
        <taxon>Agaricomycetes</taxon>
        <taxon>Agaricomycetidae</taxon>
        <taxon>Agaricales</taxon>
        <taxon>Marasmiineae</taxon>
        <taxon>Mycenaceae</taxon>
        <taxon>Mycena</taxon>
    </lineage>
</organism>
<reference evidence="7" key="1">
    <citation type="submission" date="2020-05" db="EMBL/GenBank/DDBJ databases">
        <title>Mycena genomes resolve the evolution of fungal bioluminescence.</title>
        <authorList>
            <person name="Tsai I.J."/>
        </authorList>
    </citation>
    <scope>NUCLEOTIDE SEQUENCE</scope>
    <source>
        <strain evidence="7">160909Yilan</strain>
    </source>
</reference>
<gene>
    <name evidence="7" type="ORF">MSAN_00688600</name>
</gene>
<dbReference type="InterPro" id="IPR006076">
    <property type="entry name" value="FAD-dep_OxRdtase"/>
</dbReference>
<keyword evidence="5" id="KW-0560">Oxidoreductase</keyword>
<evidence type="ECO:0000256" key="5">
    <source>
        <dbReference type="ARBA" id="ARBA00023002"/>
    </source>
</evidence>
<evidence type="ECO:0000256" key="4">
    <source>
        <dbReference type="ARBA" id="ARBA00022827"/>
    </source>
</evidence>
<dbReference type="EMBL" id="JACAZH010000004">
    <property type="protein sequence ID" value="KAF7370562.1"/>
    <property type="molecule type" value="Genomic_DNA"/>
</dbReference>
<name>A0A8H6Z4B0_9AGAR</name>
<evidence type="ECO:0000313" key="8">
    <source>
        <dbReference type="Proteomes" id="UP000623467"/>
    </source>
</evidence>
<evidence type="ECO:0000256" key="2">
    <source>
        <dbReference type="ARBA" id="ARBA00010989"/>
    </source>
</evidence>
<comment type="similarity">
    <text evidence="2">Belongs to the MSOX/MTOX family.</text>
</comment>
<dbReference type="OrthoDB" id="2219495at2759"/>
<accession>A0A8H6Z4B0</accession>
<proteinExistence type="inferred from homology"/>
<evidence type="ECO:0000256" key="3">
    <source>
        <dbReference type="ARBA" id="ARBA00022630"/>
    </source>
</evidence>
<evidence type="ECO:0000313" key="7">
    <source>
        <dbReference type="EMBL" id="KAF7370562.1"/>
    </source>
</evidence>
<dbReference type="SUPFAM" id="SSF51905">
    <property type="entry name" value="FAD/NAD(P)-binding domain"/>
    <property type="match status" value="1"/>
</dbReference>
<sequence>MTRVYGLTRSDARRDSYKDPLSPIHSTRAMDPSNDLFEIYDVVVVGGGPVGLATALECAKARKKVLVLEQSVFYNQSGSSGDIVRMFRTAYTEDFMADLAVQSMSLWEALEKEAGEPLRMMSGLLNFGDPNYGEGGPEGTLKGPIPNLERHGMAFTLLDRNGIQEKFPFQNLPDGWEGIDMPDNGCINVPLLLRTMYHLCRAHGVRLFDYATVEMITAAPTSSPAKWSVMGKMRNPKGTSAQARDFAFGTKKIAITAGAYVNHILFPSFKFTLNLEIWEMVYEYYAIDSAVNFKKMWFQFQENSTRAGKQVSNLFYGFPSVPWGPPNLCRIAVDSATNVISDPDQRKYAVISQEDLENTRTWIHNHILGVGPHPLPVFAGTCLQTNVSDNMFVLDFVPERYLPKEAAESIVVFTAGWAMKFVPLLGRVLKQLLLDGAAPEYDISHFALDRPGIIRDGPVVQAVLPHGLTGSCVHRLGH</sequence>
<dbReference type="InterPro" id="IPR045170">
    <property type="entry name" value="MTOX"/>
</dbReference>
<comment type="caution">
    <text evidence="7">The sequence shown here is derived from an EMBL/GenBank/DDBJ whole genome shotgun (WGS) entry which is preliminary data.</text>
</comment>
<evidence type="ECO:0000256" key="1">
    <source>
        <dbReference type="ARBA" id="ARBA00001974"/>
    </source>
</evidence>
<evidence type="ECO:0000259" key="6">
    <source>
        <dbReference type="Pfam" id="PF01266"/>
    </source>
</evidence>
<feature type="domain" description="FAD dependent oxidoreductase" evidence="6">
    <location>
        <begin position="41"/>
        <end position="431"/>
    </location>
</feature>
<dbReference type="Gene3D" id="3.30.9.10">
    <property type="entry name" value="D-Amino Acid Oxidase, subunit A, domain 2"/>
    <property type="match status" value="1"/>
</dbReference>
<dbReference type="InterPro" id="IPR036188">
    <property type="entry name" value="FAD/NAD-bd_sf"/>
</dbReference>
<dbReference type="Proteomes" id="UP000623467">
    <property type="component" value="Unassembled WGS sequence"/>
</dbReference>
<dbReference type="GO" id="GO:0050660">
    <property type="term" value="F:flavin adenine dinucleotide binding"/>
    <property type="evidence" value="ECO:0007669"/>
    <property type="project" value="InterPro"/>
</dbReference>